<dbReference type="PANTHER" id="PTHR12400">
    <property type="entry name" value="INOSITOL POLYPHOSPHATE KINASE"/>
    <property type="match status" value="1"/>
</dbReference>
<dbReference type="GO" id="GO:0000828">
    <property type="term" value="F:inositol hexakisphosphate kinase activity"/>
    <property type="evidence" value="ECO:0007669"/>
    <property type="project" value="TreeGrafter"/>
</dbReference>
<evidence type="ECO:0000313" key="5">
    <source>
        <dbReference type="EMBL" id="ORZ32581.1"/>
    </source>
</evidence>
<dbReference type="EMBL" id="MCFL01000044">
    <property type="protein sequence ID" value="ORZ32581.1"/>
    <property type="molecule type" value="Genomic_DNA"/>
</dbReference>
<dbReference type="GO" id="GO:0032958">
    <property type="term" value="P:inositol phosphate biosynthetic process"/>
    <property type="evidence" value="ECO:0007669"/>
    <property type="project" value="InterPro"/>
</dbReference>
<dbReference type="STRING" id="765915.A0A1Y2HFB0"/>
<dbReference type="InterPro" id="IPR005522">
    <property type="entry name" value="IPK"/>
</dbReference>
<proteinExistence type="inferred from homology"/>
<evidence type="ECO:0000256" key="2">
    <source>
        <dbReference type="ARBA" id="ARBA00022679"/>
    </source>
</evidence>
<keyword evidence="2 4" id="KW-0808">Transferase</keyword>
<comment type="caution">
    <text evidence="5">The sequence shown here is derived from an EMBL/GenBank/DDBJ whole genome shotgun (WGS) entry which is preliminary data.</text>
</comment>
<dbReference type="AlphaFoldDB" id="A0A1Y2HFB0"/>
<evidence type="ECO:0000256" key="4">
    <source>
        <dbReference type="RuleBase" id="RU363090"/>
    </source>
</evidence>
<protein>
    <recommendedName>
        <fullName evidence="4">Kinase</fullName>
        <ecNumber evidence="4">2.7.-.-</ecNumber>
    </recommendedName>
</protein>
<dbReference type="GO" id="GO:0005737">
    <property type="term" value="C:cytoplasm"/>
    <property type="evidence" value="ECO:0007669"/>
    <property type="project" value="TreeGrafter"/>
</dbReference>
<dbReference type="SUPFAM" id="SSF56104">
    <property type="entry name" value="SAICAR synthase-like"/>
    <property type="match status" value="1"/>
</dbReference>
<dbReference type="InterPro" id="IPR038286">
    <property type="entry name" value="IPK_sf"/>
</dbReference>
<dbReference type="Gene3D" id="3.30.470.160">
    <property type="entry name" value="Inositol polyphosphate kinase"/>
    <property type="match status" value="1"/>
</dbReference>
<comment type="similarity">
    <text evidence="1 4">Belongs to the inositol phosphokinase (IPK) family.</text>
</comment>
<dbReference type="PANTHER" id="PTHR12400:SF21">
    <property type="entry name" value="KINASE"/>
    <property type="match status" value="1"/>
</dbReference>
<dbReference type="OrthoDB" id="338650at2759"/>
<dbReference type="Proteomes" id="UP000193411">
    <property type="component" value="Unassembled WGS sequence"/>
</dbReference>
<reference evidence="5 6" key="1">
    <citation type="submission" date="2016-07" db="EMBL/GenBank/DDBJ databases">
        <title>Pervasive Adenine N6-methylation of Active Genes in Fungi.</title>
        <authorList>
            <consortium name="DOE Joint Genome Institute"/>
            <person name="Mondo S.J."/>
            <person name="Dannebaum R.O."/>
            <person name="Kuo R.C."/>
            <person name="Labutti K."/>
            <person name="Haridas S."/>
            <person name="Kuo A."/>
            <person name="Salamov A."/>
            <person name="Ahrendt S.R."/>
            <person name="Lipzen A."/>
            <person name="Sullivan W."/>
            <person name="Andreopoulos W.B."/>
            <person name="Clum A."/>
            <person name="Lindquist E."/>
            <person name="Daum C."/>
            <person name="Ramamoorthy G.K."/>
            <person name="Gryganskyi A."/>
            <person name="Culley D."/>
            <person name="Magnuson J.K."/>
            <person name="James T.Y."/>
            <person name="O'Malley M.A."/>
            <person name="Stajich J.E."/>
            <person name="Spatafora J.W."/>
            <person name="Visel A."/>
            <person name="Grigoriev I.V."/>
        </authorList>
    </citation>
    <scope>NUCLEOTIDE SEQUENCE [LARGE SCALE GENOMIC DNA]</scope>
    <source>
        <strain evidence="5 6">PL171</strain>
    </source>
</reference>
<accession>A0A1Y2HFB0</accession>
<dbReference type="Pfam" id="PF03770">
    <property type="entry name" value="IPK"/>
    <property type="match status" value="1"/>
</dbReference>
<keyword evidence="3 4" id="KW-0418">Kinase</keyword>
<sequence>MKKLENQVAGHDSLLVLDNGTLAKPCPAKERQFYVDAIAAKSPMLTFMPAYLGDIDPAADALGHIRMDRPMPFIIKLSNLLEGIKTPSVMDLKMGTQLHEDDAPEAKRDHMIQLSQSTTNGSVGLRVSGMRLYNPKDQSFVAYDKSFGKSLNASTICLAFLEFTKFVACANNRLALLHSIHGQLSTFLKHADSLDGKFIGTSLFLVFDQEMADGADTGGAFRLHWIDFAHSEYSRGAAKRDQQFLFGVQNAIKAVQDAMGQLVN</sequence>
<organism evidence="5 6">
    <name type="scientific">Catenaria anguillulae PL171</name>
    <dbReference type="NCBI Taxonomy" id="765915"/>
    <lineage>
        <taxon>Eukaryota</taxon>
        <taxon>Fungi</taxon>
        <taxon>Fungi incertae sedis</taxon>
        <taxon>Blastocladiomycota</taxon>
        <taxon>Blastocladiomycetes</taxon>
        <taxon>Blastocladiales</taxon>
        <taxon>Catenariaceae</taxon>
        <taxon>Catenaria</taxon>
    </lineage>
</organism>
<gene>
    <name evidence="5" type="ORF">BCR44DRAFT_37921</name>
</gene>
<evidence type="ECO:0000256" key="3">
    <source>
        <dbReference type="ARBA" id="ARBA00022777"/>
    </source>
</evidence>
<keyword evidence="6" id="KW-1185">Reference proteome</keyword>
<dbReference type="GO" id="GO:0046854">
    <property type="term" value="P:phosphatidylinositol phosphate biosynthetic process"/>
    <property type="evidence" value="ECO:0007669"/>
    <property type="project" value="TreeGrafter"/>
</dbReference>
<dbReference type="EC" id="2.7.-.-" evidence="4"/>
<name>A0A1Y2HFB0_9FUNG</name>
<evidence type="ECO:0000313" key="6">
    <source>
        <dbReference type="Proteomes" id="UP000193411"/>
    </source>
</evidence>
<evidence type="ECO:0000256" key="1">
    <source>
        <dbReference type="ARBA" id="ARBA00007374"/>
    </source>
</evidence>
<dbReference type="GO" id="GO:0005634">
    <property type="term" value="C:nucleus"/>
    <property type="evidence" value="ECO:0007669"/>
    <property type="project" value="TreeGrafter"/>
</dbReference>